<gene>
    <name evidence="1" type="ORF">DPMN_131907</name>
</gene>
<name>A0A9D4FSU1_DREPO</name>
<organism evidence="1 2">
    <name type="scientific">Dreissena polymorpha</name>
    <name type="common">Zebra mussel</name>
    <name type="synonym">Mytilus polymorpha</name>
    <dbReference type="NCBI Taxonomy" id="45954"/>
    <lineage>
        <taxon>Eukaryota</taxon>
        <taxon>Metazoa</taxon>
        <taxon>Spiralia</taxon>
        <taxon>Lophotrochozoa</taxon>
        <taxon>Mollusca</taxon>
        <taxon>Bivalvia</taxon>
        <taxon>Autobranchia</taxon>
        <taxon>Heteroconchia</taxon>
        <taxon>Euheterodonta</taxon>
        <taxon>Imparidentia</taxon>
        <taxon>Neoheterodontei</taxon>
        <taxon>Myida</taxon>
        <taxon>Dreissenoidea</taxon>
        <taxon>Dreissenidae</taxon>
        <taxon>Dreissena</taxon>
    </lineage>
</organism>
<dbReference type="AlphaFoldDB" id="A0A9D4FSU1"/>
<dbReference type="Proteomes" id="UP000828390">
    <property type="component" value="Unassembled WGS sequence"/>
</dbReference>
<keyword evidence="2" id="KW-1185">Reference proteome</keyword>
<comment type="caution">
    <text evidence="1">The sequence shown here is derived from an EMBL/GenBank/DDBJ whole genome shotgun (WGS) entry which is preliminary data.</text>
</comment>
<evidence type="ECO:0000313" key="2">
    <source>
        <dbReference type="Proteomes" id="UP000828390"/>
    </source>
</evidence>
<protein>
    <submittedName>
        <fullName evidence="1">Uncharacterized protein</fullName>
    </submittedName>
</protein>
<proteinExistence type="predicted"/>
<sequence length="55" mass="6175">MWMLLPELRQFGEMCSYRVCPRKVGQFAGTCGVGKGSCEFRTQMISLTILTENGI</sequence>
<evidence type="ECO:0000313" key="1">
    <source>
        <dbReference type="EMBL" id="KAH3803641.1"/>
    </source>
</evidence>
<dbReference type="EMBL" id="JAIWYP010000006">
    <property type="protein sequence ID" value="KAH3803641.1"/>
    <property type="molecule type" value="Genomic_DNA"/>
</dbReference>
<reference evidence="1" key="1">
    <citation type="journal article" date="2019" name="bioRxiv">
        <title>The Genome of the Zebra Mussel, Dreissena polymorpha: A Resource for Invasive Species Research.</title>
        <authorList>
            <person name="McCartney M.A."/>
            <person name="Auch B."/>
            <person name="Kono T."/>
            <person name="Mallez S."/>
            <person name="Zhang Y."/>
            <person name="Obille A."/>
            <person name="Becker A."/>
            <person name="Abrahante J.E."/>
            <person name="Garbe J."/>
            <person name="Badalamenti J.P."/>
            <person name="Herman A."/>
            <person name="Mangelson H."/>
            <person name="Liachko I."/>
            <person name="Sullivan S."/>
            <person name="Sone E.D."/>
            <person name="Koren S."/>
            <person name="Silverstein K.A.T."/>
            <person name="Beckman K.B."/>
            <person name="Gohl D.M."/>
        </authorList>
    </citation>
    <scope>NUCLEOTIDE SEQUENCE</scope>
    <source>
        <strain evidence="1">Duluth1</strain>
        <tissue evidence="1">Whole animal</tissue>
    </source>
</reference>
<reference evidence="1" key="2">
    <citation type="submission" date="2020-11" db="EMBL/GenBank/DDBJ databases">
        <authorList>
            <person name="McCartney M.A."/>
            <person name="Auch B."/>
            <person name="Kono T."/>
            <person name="Mallez S."/>
            <person name="Becker A."/>
            <person name="Gohl D.M."/>
            <person name="Silverstein K.A.T."/>
            <person name="Koren S."/>
            <person name="Bechman K.B."/>
            <person name="Herman A."/>
            <person name="Abrahante J.E."/>
            <person name="Garbe J."/>
        </authorList>
    </citation>
    <scope>NUCLEOTIDE SEQUENCE</scope>
    <source>
        <strain evidence="1">Duluth1</strain>
        <tissue evidence="1">Whole animal</tissue>
    </source>
</reference>
<accession>A0A9D4FSU1</accession>